<evidence type="ECO:0000259" key="12">
    <source>
        <dbReference type="PROSITE" id="PS50056"/>
    </source>
</evidence>
<evidence type="ECO:0000313" key="15">
    <source>
        <dbReference type="RefSeq" id="XP_028252722.1"/>
    </source>
</evidence>
<dbReference type="Gene3D" id="3.10.20.90">
    <property type="entry name" value="Phosphatidylinositol 3-kinase Catalytic Subunit, Chain A, domain 1"/>
    <property type="match status" value="1"/>
</dbReference>
<keyword evidence="7" id="KW-0904">Protein phosphatase</keyword>
<evidence type="ECO:0000256" key="3">
    <source>
        <dbReference type="ARBA" id="ARBA00013064"/>
    </source>
</evidence>
<comment type="similarity">
    <text evidence="2">Belongs to the protein-tyrosine phosphatase family. Non-receptor class subfamily.</text>
</comment>
<evidence type="ECO:0000259" key="13">
    <source>
        <dbReference type="PROSITE" id="PS50057"/>
    </source>
</evidence>
<feature type="region of interest" description="Disordered" evidence="10">
    <location>
        <begin position="582"/>
        <end position="605"/>
    </location>
</feature>
<feature type="compositionally biased region" description="Basic residues" evidence="10">
    <location>
        <begin position="829"/>
        <end position="840"/>
    </location>
</feature>
<dbReference type="InterPro" id="IPR000299">
    <property type="entry name" value="FERM_domain"/>
</dbReference>
<keyword evidence="8" id="KW-0206">Cytoskeleton</keyword>
<feature type="domain" description="Tyrosine-protein phosphatase" evidence="11">
    <location>
        <begin position="992"/>
        <end position="1263"/>
    </location>
</feature>
<evidence type="ECO:0000256" key="6">
    <source>
        <dbReference type="ARBA" id="ARBA00022801"/>
    </source>
</evidence>
<evidence type="ECO:0000256" key="9">
    <source>
        <dbReference type="PIRSR" id="PIRSR000934-1"/>
    </source>
</evidence>
<dbReference type="InterPro" id="IPR035963">
    <property type="entry name" value="FERM_2"/>
</dbReference>
<dbReference type="InterPro" id="IPR016130">
    <property type="entry name" value="Tyr_Pase_AS"/>
</dbReference>
<dbReference type="PROSITE" id="PS00661">
    <property type="entry name" value="FERM_2"/>
    <property type="match status" value="1"/>
</dbReference>
<dbReference type="PROSITE" id="PS50056">
    <property type="entry name" value="TYR_PHOSPHATASE_2"/>
    <property type="match status" value="1"/>
</dbReference>
<evidence type="ECO:0000256" key="8">
    <source>
        <dbReference type="ARBA" id="ARBA00023212"/>
    </source>
</evidence>
<feature type="domain" description="Tyrosine specific protein phosphatases" evidence="12">
    <location>
        <begin position="1173"/>
        <end position="1254"/>
    </location>
</feature>
<dbReference type="Pfam" id="PF00102">
    <property type="entry name" value="Y_phosphatase"/>
    <property type="match status" value="1"/>
</dbReference>
<dbReference type="Pfam" id="PF00373">
    <property type="entry name" value="FERM_M"/>
    <property type="match status" value="1"/>
</dbReference>
<dbReference type="PRINTS" id="PR00935">
    <property type="entry name" value="BAND41"/>
</dbReference>
<evidence type="ECO:0000256" key="10">
    <source>
        <dbReference type="SAM" id="MobiDB-lite"/>
    </source>
</evidence>
<evidence type="ECO:0000256" key="4">
    <source>
        <dbReference type="ARBA" id="ARBA00022490"/>
    </source>
</evidence>
<dbReference type="SMART" id="SM00404">
    <property type="entry name" value="PTPc_motif"/>
    <property type="match status" value="1"/>
</dbReference>
<feature type="compositionally biased region" description="Gly residues" evidence="10">
    <location>
        <begin position="862"/>
        <end position="875"/>
    </location>
</feature>
<reference evidence="15 16" key="1">
    <citation type="submission" date="2025-04" db="UniProtKB">
        <authorList>
            <consortium name="RefSeq"/>
        </authorList>
    </citation>
    <scope>IDENTIFICATION</scope>
</reference>
<dbReference type="SMART" id="SM00194">
    <property type="entry name" value="PTPc"/>
    <property type="match status" value="1"/>
</dbReference>
<dbReference type="GO" id="GO:0005856">
    <property type="term" value="C:cytoskeleton"/>
    <property type="evidence" value="ECO:0007669"/>
    <property type="project" value="UniProtKB-SubCell"/>
</dbReference>
<name>A0A6P7HQ47_9TELE</name>
<evidence type="ECO:0000256" key="2">
    <source>
        <dbReference type="ARBA" id="ARBA00009649"/>
    </source>
</evidence>
<dbReference type="SUPFAM" id="SSF47031">
    <property type="entry name" value="Second domain of FERM"/>
    <property type="match status" value="1"/>
</dbReference>
<dbReference type="AlphaFoldDB" id="A0A6P7HQ47"/>
<dbReference type="FunFam" id="2.30.29.30:FF:000149">
    <property type="entry name" value="Tyrosine-protein phosphatase non-receptor type"/>
    <property type="match status" value="1"/>
</dbReference>
<dbReference type="SUPFAM" id="SSF54236">
    <property type="entry name" value="Ubiquitin-like"/>
    <property type="match status" value="1"/>
</dbReference>
<dbReference type="SUPFAM" id="SSF52799">
    <property type="entry name" value="(Phosphotyrosine protein) phosphatases II"/>
    <property type="match status" value="1"/>
</dbReference>
<dbReference type="CDD" id="cd13188">
    <property type="entry name" value="FERM_C_PTPN14_PTPN21"/>
    <property type="match status" value="1"/>
</dbReference>
<feature type="region of interest" description="Disordered" evidence="10">
    <location>
        <begin position="701"/>
        <end position="747"/>
    </location>
</feature>
<dbReference type="InterPro" id="IPR019749">
    <property type="entry name" value="Band_41_domain"/>
</dbReference>
<dbReference type="FunFam" id="3.90.190.10:FF:000030">
    <property type="entry name" value="Tyrosine-protein phosphatase non-receptor type"/>
    <property type="match status" value="1"/>
</dbReference>
<sequence length="1270" mass="142376">MPFRLKLRRTRRYNVLSKNYFVTRIRLLDNNVIECTLSVESTGQECLEAVAQRLELRETHYFGLWFQGKTQAPAQRWVELEKPLKKQLDKFGNEPLLFFGVMFYVPNVSCLEQEATRYQYYLQVKKEVLDGRLRCSEEQGIRLAGLAVQADFGDFTQFPSQDFLREYVLFPVSWHNGDEDEWTHKVAEEHKSHCRMQAAEAELLYIKEVEKLDGFGQESFAAKDNYTNDIIIGVSFIGVFVKHRNGRSIMLHKWKDIGTIAHNKSAITVEITSRDDTIIFHMEDMEMAKYIARLFTARHKFYKQNKICAEPTHSPAPIRRRPTWTHRLSLPRPLSCNFQPSQYGEHYQDTQSSQDSIFHDDPYYKSETSLVDFPFRNGTVPNGSMYSSPSLSSLNRSQTFIPPSPMSSNLSIPGSELMRPDYIPSHRHSAIIAPSYRPTPEYDAVMRQKRHMLPAHHDLHSQSLRSLNISNARAYRQPEALVYSQPEMRERGPYHGLGPSPGPYTPQISYSKPVSHGPHQGGPASSQGPCSSPCVNGGGGSGGGVGSSISHTVSTPELANTKQQGANMGSYAATANMLRNHMSRPPPPYPSSTFRPATSTPDLASHRHRCIGGSSPELVTRMVQLSVKTFQPDSSAVVHQSLQEVSEPLTAAAKHRSTLGKRHSMEVISSMRGGGGGGMEGLVMKGMNAPLLRRNTLREHVMPSQPQSIPPSQPQTPQPQPPAQPKELSMQLPAPNAPEAPVAPPSAVAYQHQKTLSNATMLIHSSESEEEEEEEEERPELDVQIPGLNEDISISAQLQAALAKLPNKPPPEYPGPPRPTGNTQIRSHSQNHNHTHHHNHNQGPHTSQGPMDPNQALKAGQGVSGPGINGGGGTLTRGDQSGVNGAVLGPSISEPDLTSVKERVRKEPVKERPVSEMFSLEDSIVEREIAQRTLERQKMSVDSMKRPLMMAALNGLYVARMPVPESPAEDSAKIASDERCKTLELKLEEERVFTEYEQVPKKKSDCILTTATLPENTERNRFRDVVPYEENRVELVPNKENNTGYINASHIKVMIRGEEWHYIATQGPLANTCADFWQMVWEQGVNVIAMVTAEEEGGRSKSHRYWPKLGSKHNSATHGKFKVTTKFRTDSGHYATTGLKVKHLLSGQERTVWHLQYTDWPEQGCPEYVQGFVSYLEEIQSVRRHTNSMLDTSKSLNPPVVVHCSAGVGRTGVVILTELMISCLEHNEPVEVPTMLSELRRQRMLMVQTISQYKFVYQVLIQFLKNSRLI</sequence>
<dbReference type="PROSITE" id="PS50057">
    <property type="entry name" value="FERM_3"/>
    <property type="match status" value="1"/>
</dbReference>
<feature type="region of interest" description="Disordered" evidence="10">
    <location>
        <begin position="482"/>
        <end position="552"/>
    </location>
</feature>
<evidence type="ECO:0000256" key="1">
    <source>
        <dbReference type="ARBA" id="ARBA00004245"/>
    </source>
</evidence>
<dbReference type="Proteomes" id="UP000515145">
    <property type="component" value="Chromosome 24"/>
</dbReference>
<organism evidence="14 15">
    <name type="scientific">Parambassis ranga</name>
    <name type="common">Indian glassy fish</name>
    <dbReference type="NCBI Taxonomy" id="210632"/>
    <lineage>
        <taxon>Eukaryota</taxon>
        <taxon>Metazoa</taxon>
        <taxon>Chordata</taxon>
        <taxon>Craniata</taxon>
        <taxon>Vertebrata</taxon>
        <taxon>Euteleostomi</taxon>
        <taxon>Actinopterygii</taxon>
        <taxon>Neopterygii</taxon>
        <taxon>Teleostei</taxon>
        <taxon>Neoteleostei</taxon>
        <taxon>Acanthomorphata</taxon>
        <taxon>Ovalentaria</taxon>
        <taxon>Ambassidae</taxon>
        <taxon>Parambassis</taxon>
    </lineage>
</organism>
<dbReference type="InterPro" id="IPR014392">
    <property type="entry name" value="PTP_non-rcpt_14/21"/>
</dbReference>
<dbReference type="Gene3D" id="1.20.80.10">
    <property type="match status" value="1"/>
</dbReference>
<evidence type="ECO:0000313" key="14">
    <source>
        <dbReference type="Proteomes" id="UP000515145"/>
    </source>
</evidence>
<keyword evidence="5" id="KW-0597">Phosphoprotein</keyword>
<evidence type="ECO:0000259" key="11">
    <source>
        <dbReference type="PROSITE" id="PS50055"/>
    </source>
</evidence>
<dbReference type="InterPro" id="IPR000387">
    <property type="entry name" value="Tyr_Pase_dom"/>
</dbReference>
<feature type="compositionally biased region" description="Pro residues" evidence="10">
    <location>
        <begin position="708"/>
        <end position="724"/>
    </location>
</feature>
<protein>
    <recommendedName>
        <fullName evidence="3">protein-tyrosine-phosphatase</fullName>
        <ecNumber evidence="3">3.1.3.48</ecNumber>
    </recommendedName>
</protein>
<dbReference type="Pfam" id="PF09379">
    <property type="entry name" value="FERM_N"/>
    <property type="match status" value="1"/>
</dbReference>
<feature type="compositionally biased region" description="Polar residues" evidence="10">
    <location>
        <begin position="593"/>
        <end position="602"/>
    </location>
</feature>
<dbReference type="EC" id="3.1.3.48" evidence="3"/>
<dbReference type="SUPFAM" id="SSF50729">
    <property type="entry name" value="PH domain-like"/>
    <property type="match status" value="1"/>
</dbReference>
<feature type="active site" description="Phosphocysteine intermediate" evidence="9">
    <location>
        <position position="1204"/>
    </location>
</feature>
<dbReference type="PROSITE" id="PS50055">
    <property type="entry name" value="TYR_PHOSPHATASE_PTP"/>
    <property type="match status" value="1"/>
</dbReference>
<dbReference type="Gene3D" id="2.30.29.30">
    <property type="entry name" value="Pleckstrin-homology domain (PH domain)/Phosphotyrosine-binding domain (PTB)"/>
    <property type="match status" value="1"/>
</dbReference>
<dbReference type="PRINTS" id="PR00700">
    <property type="entry name" value="PRTYPHPHTASE"/>
</dbReference>
<feature type="compositionally biased region" description="Pro residues" evidence="10">
    <location>
        <begin position="807"/>
        <end position="819"/>
    </location>
</feature>
<dbReference type="SMART" id="SM00295">
    <property type="entry name" value="B41"/>
    <property type="match status" value="1"/>
</dbReference>
<feature type="region of interest" description="Disordered" evidence="10">
    <location>
        <begin position="805"/>
        <end position="905"/>
    </location>
</feature>
<dbReference type="InterPro" id="IPR003595">
    <property type="entry name" value="Tyr_Pase_cat"/>
</dbReference>
<dbReference type="RefSeq" id="XP_028252724.1">
    <property type="nucleotide sequence ID" value="XM_028396923.1"/>
</dbReference>
<keyword evidence="4" id="KW-0963">Cytoplasm</keyword>
<comment type="subcellular location">
    <subcellularLocation>
        <location evidence="1">Cytoplasm</location>
        <location evidence="1">Cytoskeleton</location>
    </subcellularLocation>
</comment>
<feature type="compositionally biased region" description="Pro residues" evidence="10">
    <location>
        <begin position="735"/>
        <end position="744"/>
    </location>
</feature>
<dbReference type="Pfam" id="PF09380">
    <property type="entry name" value="FERM_C"/>
    <property type="match status" value="1"/>
</dbReference>
<dbReference type="GO" id="GO:0005737">
    <property type="term" value="C:cytoplasm"/>
    <property type="evidence" value="ECO:0007669"/>
    <property type="project" value="TreeGrafter"/>
</dbReference>
<dbReference type="RefSeq" id="XP_028252723.1">
    <property type="nucleotide sequence ID" value="XM_028396922.1"/>
</dbReference>
<dbReference type="FunFam" id="3.10.20.90:FF:000039">
    <property type="entry name" value="Tyrosine-protein phosphatase non-receptor type"/>
    <property type="match status" value="1"/>
</dbReference>
<dbReference type="GO" id="GO:0001946">
    <property type="term" value="P:lymphangiogenesis"/>
    <property type="evidence" value="ECO:0007669"/>
    <property type="project" value="TreeGrafter"/>
</dbReference>
<proteinExistence type="inferred from homology"/>
<feature type="compositionally biased region" description="Gly residues" evidence="10">
    <location>
        <begin position="536"/>
        <end position="546"/>
    </location>
</feature>
<evidence type="ECO:0000256" key="7">
    <source>
        <dbReference type="ARBA" id="ARBA00022912"/>
    </source>
</evidence>
<dbReference type="CDD" id="cd14473">
    <property type="entry name" value="FERM_B-lobe"/>
    <property type="match status" value="1"/>
</dbReference>
<dbReference type="PANTHER" id="PTHR45706">
    <property type="entry name" value="TYROSINE-PROTEIN PHOSPHATASE"/>
    <property type="match status" value="1"/>
</dbReference>
<keyword evidence="14" id="KW-1185">Reference proteome</keyword>
<accession>A0A6P7HQ47</accession>
<dbReference type="PROSITE" id="PS00383">
    <property type="entry name" value="TYR_PHOSPHATASE_1"/>
    <property type="match status" value="1"/>
</dbReference>
<evidence type="ECO:0000256" key="5">
    <source>
        <dbReference type="ARBA" id="ARBA00022553"/>
    </source>
</evidence>
<dbReference type="SMART" id="SM01196">
    <property type="entry name" value="FERM_C"/>
    <property type="match status" value="1"/>
</dbReference>
<evidence type="ECO:0000313" key="17">
    <source>
        <dbReference type="RefSeq" id="XP_028252724.1"/>
    </source>
</evidence>
<dbReference type="InterPro" id="IPR014352">
    <property type="entry name" value="FERM/acyl-CoA-bd_prot_sf"/>
</dbReference>
<feature type="domain" description="FERM" evidence="13">
    <location>
        <begin position="21"/>
        <end position="306"/>
    </location>
</feature>
<dbReference type="GeneID" id="114428484"/>
<dbReference type="GO" id="GO:0004725">
    <property type="term" value="F:protein tyrosine phosphatase activity"/>
    <property type="evidence" value="ECO:0007669"/>
    <property type="project" value="UniProtKB-EC"/>
</dbReference>
<dbReference type="InterPro" id="IPR029021">
    <property type="entry name" value="Prot-tyrosine_phosphatase-like"/>
</dbReference>
<dbReference type="FunFam" id="1.20.80.10:FF:000014">
    <property type="entry name" value="Tyrosine-protein phosphatase non-receptor type"/>
    <property type="match status" value="1"/>
</dbReference>
<dbReference type="OrthoDB" id="10012364at2759"/>
<gene>
    <name evidence="15 16 17" type="primary">ptpn14</name>
</gene>
<evidence type="ECO:0000313" key="16">
    <source>
        <dbReference type="RefSeq" id="XP_028252723.1"/>
    </source>
</evidence>
<dbReference type="RefSeq" id="XP_028252722.1">
    <property type="nucleotide sequence ID" value="XM_028396921.1"/>
</dbReference>
<dbReference type="InterPro" id="IPR018979">
    <property type="entry name" value="FERM_N"/>
</dbReference>
<dbReference type="PIRSF" id="PIRSF000934">
    <property type="entry name" value="Tyr-Ptase_nr14"/>
    <property type="match status" value="1"/>
</dbReference>
<dbReference type="InterPro" id="IPR000242">
    <property type="entry name" value="PTP_cat"/>
</dbReference>
<dbReference type="Gene3D" id="3.90.190.10">
    <property type="entry name" value="Protein tyrosine phosphatase superfamily"/>
    <property type="match status" value="1"/>
</dbReference>
<dbReference type="InterPro" id="IPR041782">
    <property type="entry name" value="PTPN14/21_FERM_C"/>
</dbReference>
<dbReference type="InterPro" id="IPR011993">
    <property type="entry name" value="PH-like_dom_sf"/>
</dbReference>
<dbReference type="InterPro" id="IPR029071">
    <property type="entry name" value="Ubiquitin-like_domsf"/>
</dbReference>
<dbReference type="PROSITE" id="PS00660">
    <property type="entry name" value="FERM_1"/>
    <property type="match status" value="1"/>
</dbReference>
<dbReference type="InterPro" id="IPR019747">
    <property type="entry name" value="FERM_CS"/>
</dbReference>
<keyword evidence="6" id="KW-0378">Hydrolase</keyword>
<dbReference type="InterPro" id="IPR019748">
    <property type="entry name" value="FERM_central"/>
</dbReference>
<dbReference type="InterPro" id="IPR018980">
    <property type="entry name" value="FERM_PH-like_C"/>
</dbReference>
<dbReference type="PANTHER" id="PTHR45706:SF6">
    <property type="entry name" value="TYROSINE-PROTEIN PHOSPHATASE NON-RECEPTOR TYPE 14"/>
    <property type="match status" value="1"/>
</dbReference>